<sequence>MEAASSKQDQLNNASLLFPRISSHGRLMKRAKRPGDACRGGGEPDHEGLQADVGAAGMAPNKEDSEAHLVGGAKIVGLGEEGDAELREKRPHAAPAPSNETGPDGVGRAEVAEDLGRMSSESAPTKSSPTATSVVAESGSDEVFARFPAARGCA</sequence>
<gene>
    <name evidence="2" type="ORF">SEVIR_8G192800v2</name>
</gene>
<name>A0A4U6TH24_SETVI</name>
<evidence type="ECO:0000313" key="2">
    <source>
        <dbReference type="EMBL" id="TKW01618.1"/>
    </source>
</evidence>
<accession>A0A4U6TH24</accession>
<organism evidence="2 3">
    <name type="scientific">Setaria viridis</name>
    <name type="common">Green bristlegrass</name>
    <name type="synonym">Setaria italica subsp. viridis</name>
    <dbReference type="NCBI Taxonomy" id="4556"/>
    <lineage>
        <taxon>Eukaryota</taxon>
        <taxon>Viridiplantae</taxon>
        <taxon>Streptophyta</taxon>
        <taxon>Embryophyta</taxon>
        <taxon>Tracheophyta</taxon>
        <taxon>Spermatophyta</taxon>
        <taxon>Magnoliopsida</taxon>
        <taxon>Liliopsida</taxon>
        <taxon>Poales</taxon>
        <taxon>Poaceae</taxon>
        <taxon>PACMAD clade</taxon>
        <taxon>Panicoideae</taxon>
        <taxon>Panicodae</taxon>
        <taxon>Paniceae</taxon>
        <taxon>Cenchrinae</taxon>
        <taxon>Setaria</taxon>
    </lineage>
</organism>
<evidence type="ECO:0000313" key="3">
    <source>
        <dbReference type="Proteomes" id="UP000298652"/>
    </source>
</evidence>
<evidence type="ECO:0000256" key="1">
    <source>
        <dbReference type="SAM" id="MobiDB-lite"/>
    </source>
</evidence>
<feature type="compositionally biased region" description="Low complexity" evidence="1">
    <location>
        <begin position="119"/>
        <end position="136"/>
    </location>
</feature>
<proteinExistence type="predicted"/>
<dbReference type="EMBL" id="CM016559">
    <property type="protein sequence ID" value="TKW01618.1"/>
    <property type="molecule type" value="Genomic_DNA"/>
</dbReference>
<dbReference type="Gramene" id="TKW01618">
    <property type="protein sequence ID" value="TKW01618"/>
    <property type="gene ID" value="SEVIR_8G192800v2"/>
</dbReference>
<keyword evidence="3" id="KW-1185">Reference proteome</keyword>
<reference evidence="2" key="1">
    <citation type="submission" date="2019-03" db="EMBL/GenBank/DDBJ databases">
        <title>WGS assembly of Setaria viridis.</title>
        <authorList>
            <person name="Huang P."/>
            <person name="Jenkins J."/>
            <person name="Grimwood J."/>
            <person name="Barry K."/>
            <person name="Healey A."/>
            <person name="Mamidi S."/>
            <person name="Sreedasyam A."/>
            <person name="Shu S."/>
            <person name="Feldman M."/>
            <person name="Wu J."/>
            <person name="Yu Y."/>
            <person name="Chen C."/>
            <person name="Johnson J."/>
            <person name="Rokhsar D."/>
            <person name="Baxter I."/>
            <person name="Schmutz J."/>
            <person name="Brutnell T."/>
            <person name="Kellogg E."/>
        </authorList>
    </citation>
    <scope>NUCLEOTIDE SEQUENCE [LARGE SCALE GENOMIC DNA]</scope>
</reference>
<feature type="region of interest" description="Disordered" evidence="1">
    <location>
        <begin position="25"/>
        <end position="64"/>
    </location>
</feature>
<protein>
    <submittedName>
        <fullName evidence="2">Uncharacterized protein</fullName>
    </submittedName>
</protein>
<dbReference type="Proteomes" id="UP000298652">
    <property type="component" value="Chromosome 8"/>
</dbReference>
<dbReference type="AlphaFoldDB" id="A0A4U6TH24"/>
<feature type="region of interest" description="Disordered" evidence="1">
    <location>
        <begin position="82"/>
        <end position="154"/>
    </location>
</feature>